<gene>
    <name evidence="5" type="ORF">D3871_27290</name>
</gene>
<dbReference type="AlphaFoldDB" id="A0A3A3FLC4"/>
<dbReference type="InterPro" id="IPR036388">
    <property type="entry name" value="WH-like_DNA-bd_sf"/>
</dbReference>
<dbReference type="SUPFAM" id="SSF46894">
    <property type="entry name" value="C-terminal effector domain of the bipartite response regulators"/>
    <property type="match status" value="1"/>
</dbReference>
<dbReference type="Gene3D" id="1.25.40.10">
    <property type="entry name" value="Tetratricopeptide repeat domain"/>
    <property type="match status" value="2"/>
</dbReference>
<dbReference type="InterPro" id="IPR041664">
    <property type="entry name" value="AAA_16"/>
</dbReference>
<dbReference type="PRINTS" id="PR00038">
    <property type="entry name" value="HTHLUXR"/>
</dbReference>
<dbReference type="GO" id="GO:0003677">
    <property type="term" value="F:DNA binding"/>
    <property type="evidence" value="ECO:0007669"/>
    <property type="project" value="UniProtKB-KW"/>
</dbReference>
<dbReference type="Gene3D" id="1.10.10.10">
    <property type="entry name" value="Winged helix-like DNA-binding domain superfamily/Winged helix DNA-binding domain"/>
    <property type="match status" value="1"/>
</dbReference>
<dbReference type="Pfam" id="PF25873">
    <property type="entry name" value="WHD_MalT"/>
    <property type="match status" value="1"/>
</dbReference>
<keyword evidence="3" id="KW-0804">Transcription</keyword>
<dbReference type="Pfam" id="PF13191">
    <property type="entry name" value="AAA_16"/>
    <property type="match status" value="1"/>
</dbReference>
<dbReference type="SMART" id="SM00421">
    <property type="entry name" value="HTH_LUXR"/>
    <property type="match status" value="1"/>
</dbReference>
<dbReference type="PANTHER" id="PTHR44688">
    <property type="entry name" value="DNA-BINDING TRANSCRIPTIONAL ACTIVATOR DEVR_DOSR"/>
    <property type="match status" value="1"/>
</dbReference>
<keyword evidence="2" id="KW-0238">DNA-binding</keyword>
<reference evidence="6" key="1">
    <citation type="submission" date="2018-09" db="EMBL/GenBank/DDBJ databases">
        <authorList>
            <person name="Zhu H."/>
        </authorList>
    </citation>
    <scope>NUCLEOTIDE SEQUENCE [LARGE SCALE GENOMIC DNA]</scope>
    <source>
        <strain evidence="6">K1R23-30</strain>
    </source>
</reference>
<evidence type="ECO:0000313" key="6">
    <source>
        <dbReference type="Proteomes" id="UP000265955"/>
    </source>
</evidence>
<keyword evidence="6" id="KW-1185">Reference proteome</keyword>
<dbReference type="CDD" id="cd06170">
    <property type="entry name" value="LuxR_C_like"/>
    <property type="match status" value="1"/>
</dbReference>
<evidence type="ECO:0000256" key="2">
    <source>
        <dbReference type="ARBA" id="ARBA00023125"/>
    </source>
</evidence>
<evidence type="ECO:0000256" key="1">
    <source>
        <dbReference type="ARBA" id="ARBA00023015"/>
    </source>
</evidence>
<dbReference type="Pfam" id="PF00196">
    <property type="entry name" value="GerE"/>
    <property type="match status" value="1"/>
</dbReference>
<dbReference type="InterPro" id="IPR059106">
    <property type="entry name" value="WHD_MalT"/>
</dbReference>
<proteinExistence type="predicted"/>
<dbReference type="InterPro" id="IPR011990">
    <property type="entry name" value="TPR-like_helical_dom_sf"/>
</dbReference>
<keyword evidence="1" id="KW-0805">Transcription regulation</keyword>
<dbReference type="PANTHER" id="PTHR44688:SF16">
    <property type="entry name" value="DNA-BINDING TRANSCRIPTIONAL ACTIVATOR DEVR_DOSR"/>
    <property type="match status" value="1"/>
</dbReference>
<dbReference type="EMBL" id="QYUO01000003">
    <property type="protein sequence ID" value="RJF92332.1"/>
    <property type="molecule type" value="Genomic_DNA"/>
</dbReference>
<dbReference type="InterPro" id="IPR027417">
    <property type="entry name" value="P-loop_NTPase"/>
</dbReference>
<evidence type="ECO:0000259" key="4">
    <source>
        <dbReference type="PROSITE" id="PS50043"/>
    </source>
</evidence>
<dbReference type="InterPro" id="IPR016032">
    <property type="entry name" value="Sig_transdc_resp-reg_C-effctor"/>
</dbReference>
<comment type="caution">
    <text evidence="5">The sequence shown here is derived from an EMBL/GenBank/DDBJ whole genome shotgun (WGS) entry which is preliminary data.</text>
</comment>
<evidence type="ECO:0000256" key="3">
    <source>
        <dbReference type="ARBA" id="ARBA00023163"/>
    </source>
</evidence>
<dbReference type="GO" id="GO:0006355">
    <property type="term" value="P:regulation of DNA-templated transcription"/>
    <property type="evidence" value="ECO:0007669"/>
    <property type="project" value="InterPro"/>
</dbReference>
<dbReference type="SUPFAM" id="SSF48452">
    <property type="entry name" value="TPR-like"/>
    <property type="match status" value="1"/>
</dbReference>
<sequence length="877" mass="96701">MHAVLPYGERGIKEAFLASSTTISALLPTSQDRWRLGLIRTKLSPPKARQQVNRPALIQRLQAGLERRLTVLVAPAGFGKTTLLGEWYAGLRREGYTVAWLSLDQEDDDLTQFSAYLMAAIGHSCGDSTHSPFQQLNGDAWTSINAQFNELVNELAVTGKRLVVILDDADRLQSTGIREALFRLLRHAPENFHMVMAGRAEPIIPLSYFALRDQLVQLDIEQMRFDAAAASEFFAQATNIVLDAGQVQALVDATEGWVAGLQLASLTLCADEDPADLARRLPRTQRSIGAYLEENVLVRAPAHILDFLLKTSILERLSPDLCNAVTGAGNGAETLAWLVSQNMFIRPLSEGSEWYRYHALFSEYLRSRLARKGPAAVSALHRKASEWYAGEFLWPEAVRHALAAGDIARATSLVDECAMNQVEISEVRTVLGWVSRLPAEAYRDRLNLRLAQSWALALSLQIKDAKSAVQQIEADIGNGLLPENDALFTEVIAVKALIAGLSDESTNSLELGRSVYERKPPPGSWVDAIGLTTYVFGLSYGSRFEEVDLLRKSTGVMNDTDPLYSTVYRQSMFGLAYLVEGRLHDAARILEAVASKANERIGRYAAASVLPAGYLATIYYEWNEIGQVREIVQNRLETAIEACSLGPLAGFYISSARLAVISGDFDEAERLLHDAEAIAQARGWLRMEAACKSEAIRLCIRHGELPRAARVLLAVGLQHAGATKLALQELAIALRYGQRNSMARSIIDEGEVIKPLLEELHRDQTGFPYLERWYTGNLLNQFQPQNLGVEVAMPTGGGKVSEKIAASRLSAREIEILDHVARGLSNKEIARAIRVAPETVKWHLKNIYEKLNVTSRIQAVQSGLGFDLPRAAGSRVS</sequence>
<dbReference type="SUPFAM" id="SSF52540">
    <property type="entry name" value="P-loop containing nucleoside triphosphate hydrolases"/>
    <property type="match status" value="1"/>
</dbReference>
<name>A0A3A3FLC4_9BURK</name>
<dbReference type="PROSITE" id="PS50043">
    <property type="entry name" value="HTH_LUXR_2"/>
    <property type="match status" value="1"/>
</dbReference>
<dbReference type="Gene3D" id="3.40.50.300">
    <property type="entry name" value="P-loop containing nucleotide triphosphate hydrolases"/>
    <property type="match status" value="1"/>
</dbReference>
<accession>A0A3A3FLC4</accession>
<protein>
    <submittedName>
        <fullName evidence="5">Helix-turn-helix transcriptional regulator</fullName>
    </submittedName>
</protein>
<dbReference type="InterPro" id="IPR000792">
    <property type="entry name" value="Tscrpt_reg_LuxR_C"/>
</dbReference>
<dbReference type="Proteomes" id="UP000265955">
    <property type="component" value="Unassembled WGS sequence"/>
</dbReference>
<organism evidence="5 6">
    <name type="scientific">Noviherbaspirillum saxi</name>
    <dbReference type="NCBI Taxonomy" id="2320863"/>
    <lineage>
        <taxon>Bacteria</taxon>
        <taxon>Pseudomonadati</taxon>
        <taxon>Pseudomonadota</taxon>
        <taxon>Betaproteobacteria</taxon>
        <taxon>Burkholderiales</taxon>
        <taxon>Oxalobacteraceae</taxon>
        <taxon>Noviherbaspirillum</taxon>
    </lineage>
</organism>
<evidence type="ECO:0000313" key="5">
    <source>
        <dbReference type="EMBL" id="RJF92332.1"/>
    </source>
</evidence>
<feature type="domain" description="HTH luxR-type" evidence="4">
    <location>
        <begin position="802"/>
        <end position="867"/>
    </location>
</feature>
<dbReference type="PROSITE" id="PS00622">
    <property type="entry name" value="HTH_LUXR_1"/>
    <property type="match status" value="1"/>
</dbReference>